<comment type="caution">
    <text evidence="1">Lacks conserved residue(s) required for the propagation of feature annotation.</text>
</comment>
<evidence type="ECO:0000256" key="1">
    <source>
        <dbReference type="PROSITE-ProRule" id="PRU00510"/>
    </source>
</evidence>
<proteinExistence type="predicted"/>
<evidence type="ECO:0000313" key="4">
    <source>
        <dbReference type="Proteomes" id="UP000294558"/>
    </source>
</evidence>
<feature type="compositionally biased region" description="Low complexity" evidence="2">
    <location>
        <begin position="34"/>
        <end position="52"/>
    </location>
</feature>
<reference evidence="3 4" key="1">
    <citation type="submission" date="2019-03" db="EMBL/GenBank/DDBJ databases">
        <title>Sequencing the genomes of 1000 actinobacteria strains.</title>
        <authorList>
            <person name="Klenk H.-P."/>
        </authorList>
    </citation>
    <scope>NUCLEOTIDE SEQUENCE [LARGE SCALE GENOMIC DNA]</scope>
    <source>
        <strain evidence="3 4">DSM 18936</strain>
    </source>
</reference>
<dbReference type="AlphaFoldDB" id="A0A4V3EIP6"/>
<comment type="caution">
    <text evidence="3">The sequence shown here is derived from an EMBL/GenBank/DDBJ whole genome shotgun (WGS) entry which is preliminary data.</text>
</comment>
<accession>A0A4V3EIP6</accession>
<evidence type="ECO:0000256" key="2">
    <source>
        <dbReference type="SAM" id="MobiDB-lite"/>
    </source>
</evidence>
<dbReference type="EMBL" id="SOAU01000001">
    <property type="protein sequence ID" value="TDT15228.1"/>
    <property type="molecule type" value="Genomic_DNA"/>
</dbReference>
<gene>
    <name evidence="3" type="ORF">BDK89_0793</name>
</gene>
<organism evidence="3 4">
    <name type="scientific">Ilumatobacter fluminis</name>
    <dbReference type="NCBI Taxonomy" id="467091"/>
    <lineage>
        <taxon>Bacteria</taxon>
        <taxon>Bacillati</taxon>
        <taxon>Actinomycetota</taxon>
        <taxon>Acidimicrobiia</taxon>
        <taxon>Acidimicrobiales</taxon>
        <taxon>Ilumatobacteraceae</taxon>
        <taxon>Ilumatobacter</taxon>
    </lineage>
</organism>
<evidence type="ECO:0000313" key="3">
    <source>
        <dbReference type="EMBL" id="TDT15228.1"/>
    </source>
</evidence>
<name>A0A4V3EIP6_9ACTN</name>
<dbReference type="Gene3D" id="1.20.120.910">
    <property type="entry name" value="DksA, coiled-coil domain"/>
    <property type="match status" value="1"/>
</dbReference>
<keyword evidence="4" id="KW-1185">Reference proteome</keyword>
<dbReference type="Proteomes" id="UP000294558">
    <property type="component" value="Unassembled WGS sequence"/>
</dbReference>
<protein>
    <submittedName>
        <fullName evidence="3">Uncharacterized protein</fullName>
    </submittedName>
</protein>
<dbReference type="PROSITE" id="PS51128">
    <property type="entry name" value="ZF_DKSA_2"/>
    <property type="match status" value="1"/>
</dbReference>
<sequence>MAKSSSSPPPTGPEPLDVGDRDDGATLGRVNPHDGAPAPSADPAAAPTSPGAEPVAETADGPQTPAPVGPDEAPDPLDLERIGRDLDGVEAALRRLDDGTYWSDEVTGEALPDELLAADPVARRVEG</sequence>
<feature type="region of interest" description="Disordered" evidence="2">
    <location>
        <begin position="1"/>
        <end position="84"/>
    </location>
</feature>